<keyword evidence="1" id="KW-0472">Membrane</keyword>
<evidence type="ECO:0000313" key="2">
    <source>
        <dbReference type="EMBL" id="AMC92487.1"/>
    </source>
</evidence>
<keyword evidence="3" id="KW-1185">Reference proteome</keyword>
<dbReference type="KEGG" id="erl:AOC36_00300"/>
<gene>
    <name evidence="2" type="ORF">AOC36_00300</name>
</gene>
<dbReference type="AlphaFoldDB" id="A0A0X8GXY7"/>
<feature type="transmembrane region" description="Helical" evidence="1">
    <location>
        <begin position="139"/>
        <end position="155"/>
    </location>
</feature>
<name>A0A0X8GXY7_9FIRM</name>
<keyword evidence="1" id="KW-0812">Transmembrane</keyword>
<keyword evidence="1" id="KW-1133">Transmembrane helix</keyword>
<accession>A0A0X8GXY7</accession>
<dbReference type="Proteomes" id="UP000063781">
    <property type="component" value="Chromosome"/>
</dbReference>
<feature type="transmembrane region" description="Helical" evidence="1">
    <location>
        <begin position="82"/>
        <end position="102"/>
    </location>
</feature>
<sequence>MRKQNSYKTLSLCALALVGSILISLSRVHSLEPMVASIQQEFQSINIRNILIVLIIVGTISNAFMQAWIIQTLCRMMRIKTSYLQSFELFIFASLFSLILSQAFINQAFFMIMSGLSLTIIFCILTNKLLKEVNVRKHIPLYTYGVILGALQVWLS</sequence>
<proteinExistence type="predicted"/>
<evidence type="ECO:0000256" key="1">
    <source>
        <dbReference type="SAM" id="Phobius"/>
    </source>
</evidence>
<evidence type="ECO:0000313" key="3">
    <source>
        <dbReference type="Proteomes" id="UP000063781"/>
    </source>
</evidence>
<dbReference type="STRING" id="1514105.AOC36_00300"/>
<organism evidence="2 3">
    <name type="scientific">Erysipelothrix larvae</name>
    <dbReference type="NCBI Taxonomy" id="1514105"/>
    <lineage>
        <taxon>Bacteria</taxon>
        <taxon>Bacillati</taxon>
        <taxon>Bacillota</taxon>
        <taxon>Erysipelotrichia</taxon>
        <taxon>Erysipelotrichales</taxon>
        <taxon>Erysipelotrichaceae</taxon>
        <taxon>Erysipelothrix</taxon>
    </lineage>
</organism>
<dbReference type="EMBL" id="CP013213">
    <property type="protein sequence ID" value="AMC92487.1"/>
    <property type="molecule type" value="Genomic_DNA"/>
</dbReference>
<protein>
    <submittedName>
        <fullName evidence="2">Uncharacterized protein</fullName>
    </submittedName>
</protein>
<feature type="transmembrane region" description="Helical" evidence="1">
    <location>
        <begin position="108"/>
        <end position="127"/>
    </location>
</feature>
<dbReference type="RefSeq" id="WP_067629758.1">
    <property type="nucleotide sequence ID" value="NZ_CP013213.1"/>
</dbReference>
<feature type="transmembrane region" description="Helical" evidence="1">
    <location>
        <begin position="46"/>
        <end position="70"/>
    </location>
</feature>
<reference evidence="2 3" key="1">
    <citation type="submission" date="2015-10" db="EMBL/GenBank/DDBJ databases">
        <title>Erysipelothrix larvae sp. LV19 isolated from the larval gut of the rhinoceros beetle, Trypoxylus dichotomus.</title>
        <authorList>
            <person name="Lim S."/>
            <person name="Kim B.-C."/>
        </authorList>
    </citation>
    <scope>NUCLEOTIDE SEQUENCE [LARGE SCALE GENOMIC DNA]</scope>
    <source>
        <strain evidence="2 3">LV19</strain>
    </source>
</reference>